<protein>
    <submittedName>
        <fullName evidence="2">Uncharacterized protein</fullName>
    </submittedName>
</protein>
<comment type="caution">
    <text evidence="2">The sequence shown here is derived from an EMBL/GenBank/DDBJ whole genome shotgun (WGS) entry which is preliminary data.</text>
</comment>
<feature type="chain" id="PRO_5047538085" evidence="1">
    <location>
        <begin position="30"/>
        <end position="112"/>
    </location>
</feature>
<evidence type="ECO:0000313" key="2">
    <source>
        <dbReference type="EMBL" id="MFB9674608.1"/>
    </source>
</evidence>
<reference evidence="2 3" key="1">
    <citation type="submission" date="2024-09" db="EMBL/GenBank/DDBJ databases">
        <authorList>
            <person name="Sun Q."/>
            <person name="Mori K."/>
        </authorList>
    </citation>
    <scope>NUCLEOTIDE SEQUENCE [LARGE SCALE GENOMIC DNA]</scope>
    <source>
        <strain evidence="2 3">JCM 3028</strain>
    </source>
</reference>
<name>A0ABV5T691_9ACTN</name>
<keyword evidence="1" id="KW-0732">Signal</keyword>
<dbReference type="RefSeq" id="WP_386154140.1">
    <property type="nucleotide sequence ID" value="NZ_JBHMBS010000001.1"/>
</dbReference>
<evidence type="ECO:0000256" key="1">
    <source>
        <dbReference type="SAM" id="SignalP"/>
    </source>
</evidence>
<accession>A0ABV5T691</accession>
<organism evidence="2 3">
    <name type="scientific">Streptosporangium vulgare</name>
    <dbReference type="NCBI Taxonomy" id="46190"/>
    <lineage>
        <taxon>Bacteria</taxon>
        <taxon>Bacillati</taxon>
        <taxon>Actinomycetota</taxon>
        <taxon>Actinomycetes</taxon>
        <taxon>Streptosporangiales</taxon>
        <taxon>Streptosporangiaceae</taxon>
        <taxon>Streptosporangium</taxon>
    </lineage>
</organism>
<dbReference type="EMBL" id="JBHMBS010000001">
    <property type="protein sequence ID" value="MFB9674608.1"/>
    <property type="molecule type" value="Genomic_DNA"/>
</dbReference>
<keyword evidence="3" id="KW-1185">Reference proteome</keyword>
<dbReference type="Proteomes" id="UP001589610">
    <property type="component" value="Unassembled WGS sequence"/>
</dbReference>
<feature type="signal peptide" evidence="1">
    <location>
        <begin position="1"/>
        <end position="29"/>
    </location>
</feature>
<sequence>MNRTAKLSGGLASLGMAAGLLFTPAAASADAETALTPPVVLKFENTAYSRDTPGTVSFTPPKPAVSVSAGSWSGYVQFSDGSVVTFCPSETVNLNSRPAKKLFVSASTGSCP</sequence>
<gene>
    <name evidence="2" type="ORF">ACFFRH_03835</name>
</gene>
<proteinExistence type="predicted"/>
<evidence type="ECO:0000313" key="3">
    <source>
        <dbReference type="Proteomes" id="UP001589610"/>
    </source>
</evidence>